<dbReference type="InterPro" id="IPR013783">
    <property type="entry name" value="Ig-like_fold"/>
</dbReference>
<dbReference type="SUPFAM" id="SSF49503">
    <property type="entry name" value="Cupredoxins"/>
    <property type="match status" value="1"/>
</dbReference>
<dbReference type="FunFam" id="2.160.20.10:FF:000070">
    <property type="entry name" value="PKHD1 like 1"/>
    <property type="match status" value="1"/>
</dbReference>
<dbReference type="InterPro" id="IPR008972">
    <property type="entry name" value="Cupredoxin"/>
</dbReference>
<dbReference type="Pfam" id="PF24606">
    <property type="entry name" value="CEMIP_beta-hel"/>
    <property type="match status" value="2"/>
</dbReference>
<accession>A0A3P8VF56</accession>
<dbReference type="FunFam" id="2.60.40.10:FF:001057">
    <property type="entry name" value="PKHD1 like 1"/>
    <property type="match status" value="1"/>
</dbReference>
<dbReference type="Gene3D" id="2.60.40.420">
    <property type="entry name" value="Cupredoxins - blue copper proteins"/>
    <property type="match status" value="1"/>
</dbReference>
<sequence>FAQERQFQLNPQSDTFGNRVTLVSDKFSVPCDVERDSTHGDQIICYTSLVTIRGLIFTDVYGSNSKKSSNNINSRFLVYMGGTPCELIKPNSDEYELRLDHDRSWWGYMSCKMTGTFVHHNLTYILDGDFGSSLNNLHMFQTYTLTGVSPSSGSVMGGTLLTVHGSRFDNTSEEIRVLVGAKVAHQPYYVRDHLSLDSQKSDVMLLEGGKYYIELLHQEHAGAADINIGFFKEDSTFTEDQTDDAVNEVQYIIAKYDVYDEEQVSVKEVQKVTVSCATEFCGSFSLGYGPAKTPIPVGSSAAVVERALGNLWSIKPDTVEVTKADDNAGSHYTVTFNSDRDFQPLTSEVFGGDATISVAELTKGQSNMETFTLLWEGIPTEPLAFNASEAQAFCGQWSLKNPQVLFKDTYTKAAGGQYNKITLSQHVPLRRRPPPFELSGRSLETFSVVRDLSSDSQISYQIQARPVDCAFDFPMIEVGFLQSVSSSSDAAVFQEGTGTVSVSRPHRATRPLSGTFDVEIYGGRAEDIGEDDLKYALEGIEGTGQLKVQWRGSCRRPKWRVEWLTKPGDQPMFQQVEVFINGIPSKCSGDCGFEWKEELTPVVSGITLLTISGSGFSSVNAFVTVGPAECDVESTTTTVVCRLGSASAGTYPVSVSFPSLGQARYVDNIIPEFTIQLLVSSLSPLTGSLAGTLLTVTGHGFSSNTSVTVGLEECVVVEASESELKCRTPSVIQDWTSTDINCLLPVLGPGVYKVDVQVGNNGYSEGQNGFIQYILSVSGLSPRYGSLVGGTVLTVTGSGFSDDVSENKVLIDAECEVTVSSSSELQCVLRSAEKTYIITNQGVDHDYGQGFAWSSPSTTVFVGDTVTWQWKAPVFQNVAYRVFAVPSPSSTTYEGGVFNSYSYRFTSPGEFFYSSGFVDDDQRRVLQGVVKVVRRPTKNSNVSVSVAEIEAKLEAGAPRVAREAPACVVVPDCSDENTTSDGLSFVISSCSTPTVTSISPNQGTYHQVIHIQGSHLSDTDCAVEVTVGDQICAVITSSLTDIYCQLSADSELPIGIAHPVVVKVNNLGTAIITVSKELERRFVVLPVIDSVSPSTGSTTGFTRLSIEGSGFSEERVTAAGETCSLVSASYTSIVCDTAPSQEHADEVTFHKGLIQSSCHSDCSFTYSSSVTPTIAAVNPDTISAATTVQISGSGFGSSTDDVVVFASSTELRVDQVTDGMVTISVEALPAGDHAITVIVRSRGLASGDATLTSTPQATLSPSEGGLEGGSTLVLTGNGFAPGNTSVTVGGKECRIQQESAGLISCLTPSNSEGAVDVNILVFSVSYPVLSFTYSAAQTLTLTGSGFGSDSEAISVTIGDVPCVVSSFSDAEIQCTAGDNPGGAYPVTVRQDAKGYAQSSVTFTYELTLSSVQPSESFGGGASLTIQGSGFSPLYSNVTICDQECEVDRNTSTSSELHCMSPVNNSESELSCVVSVVNQLDSVTLSNGFTYRSALTPVISEVSPRRGGTAGGTRLTISGSGFTNTADVSVTIAGSVCDIESSSDTEIVCVTNEHRPSEETKVRVAIRDQGIANMDNADFFYIDVWSSRFTWGGESPPEKGTFAVITKGQTILLDTNTPVLKMLLIQGTLIFDEADIELQAENILITDGGKLQIGQEGAPFQHKAIITLHGHQRSPEIPVYGAKTLGVREGILDLHIPVPVTWTHLAQTAATGSSSIHLMKEVTWKPGDQIVIASTGDHSQRENEVRTITSVSSDGKVLTLDTLLNYTHLGVSVTLPDGTVFEGRAEVGLLTRNIVVRGSQHVEWNDKIEACPDGFNTEFATQTCFQGRFGEEVGSDQFGACIMMHAPRPNENLAIGRLEYVEVFHAGQAFRLGRYPIHWHLMGNIDYKSYVRGCAIHQTFNRAVTIHNTHRLLVEHNVIYDIMGGAFFIEDGIETENILQYNLAVFVKQSTSLLNDDVTPAAYWVTNPNNIIRHNAAAGGTHFGFWYRMHKHPDGPSFDNNICQQKVPLGQFFNNTVHSQGWFGLWIFINYFPMKNGGCRSRVPQPAVFDSLTTWNCEKGAEWVDVGAVQFNRFLMVNNEKAGIEAKRIIQSSVSGFGEEGGATVSNSTIVGHVDELLLGNSYCTQKGIITPFDDGMSVLNTRFINFDRGTCAGLAVTTIDGTCLEQCGGWAVRLAGIQYFNTPNKGLFRWEHEVQFVDMDGSATNVDHKVVPWTDLLDPAHCTLSEEWSVGFPGAVCDHTVNFHRLSFNKPKPSTLEAKDAIFSNTHFSVVPFMKKRMTHKLGWMVMLPSKQTYNWFFRNMDQLTNITYESKFYSFKYVIINHNFTQNPDSFHIIDRRNGSLRPLSFNSNDNGDWYLDEDSNNLYYLSGKTSARRRRNSVDRSMTDVTVSFAVYRCFYFNCLPPTPPPPVTLPPLPEGRPDDFLWSNVSFWTSSAVNNFTAPAEGADVVIPAMWVVLDDSPPPLNKLTVIGVLEIPDSNVSSTRTARSVSAYKSVVIEATYISIQQGGRLFAGSDIQPFRGELHIKLRGEHSTPDWPLPNGPNQGSKVLVFGQLELYGLPHNVYHTKLGATANAGSNTVTLSQSVDWQVGSDIVISTSSYNTWETEKRKVTAVSSDGRVLTLDLPLTHTHLQRYTISGSSWTYTLAADVALLSRNIKVMGQEYGNMNEESFGARVLVGTYSWAGVDYKTAQIRNVEFFQSGQEGWIEDYDPRYSVSFLNLGQSSGDSYIQGCAFHDGFSPAIGVFGTEGLNVDDNVIHRTVGEIVRGDKITLRRNLVMMSLWPGSYQEREEAFDFDWTPAIEVNQATNVVLQDNIVAGFERVAYRINGEPCPFENPNEKWSGNEAHGGLYGIMMNKDGLPGCSLIRDFFIWRSFDYGIYYQTSSNVVVSQVTLVDNGMGIMPIIYAPPSLTHMFADKMTQIQQNSLIIGSSPEFNCSDTLSKSDYNIFNRADLGHAAARPPNGRSGICWPTFASGHNAAPQMPNPGITSYNAIKGLMTVTTIFAGFKNVCSSESNFMFMTSPTNEDLQHPVHVSGIETFDSTEDAKVFIHRPDVKANPADCVDMDCDAKKKTMLKDLDGSFLGAIGTVIPQSEYEWNGDPRRGLGDYRIPKVMLTFPNGSRIPVEQIAPHKIIRDDCVYMYTWQSYKCFGMNYRMLAIESLDADTELRRLSPVAVLGNGFVDLINPQDHGWCSGYTCQKRVSLFHSIITTGQSFDVYFSGVSPQKLRLMMLNAEQSEYSKPQRLDIYIDNQLVAPTNAEWNADNTDYTLKRPISPQYVPQFNATGGTNFFDADNKMMKVLVRGSTPVEIRTSPVLFLSFELPAMTEEEFFGDNLVQNLAVFLKVPPEMIRITNIVREDGGARRRRRATGLTVEVEIKKPPVAQTTNTTNEEDFTLLKNIADELGQAAISGNLSQSIGFNVSSLGVVAPPPPSSDPEWNEGNCISVGVTTLTVTATLKDATGNPVEGLEGNTTIKFSSCWANFTDLAINNGENLRLAFTLKEWGAQSRTFTVKNT</sequence>
<dbReference type="FunFam" id="2.60.40.10:FF:000616">
    <property type="entry name" value="PKHD1 like 1"/>
    <property type="match status" value="1"/>
</dbReference>
<dbReference type="SMART" id="SM01225">
    <property type="entry name" value="G8"/>
    <property type="match status" value="2"/>
</dbReference>
<dbReference type="InterPro" id="IPR012334">
    <property type="entry name" value="Pectin_lyas_fold"/>
</dbReference>
<evidence type="ECO:0000256" key="4">
    <source>
        <dbReference type="ARBA" id="ARBA00023180"/>
    </source>
</evidence>
<dbReference type="PROSITE" id="PS51484">
    <property type="entry name" value="G8"/>
    <property type="match status" value="2"/>
</dbReference>
<evidence type="ECO:0000256" key="1">
    <source>
        <dbReference type="ARBA" id="ARBA00004236"/>
    </source>
</evidence>
<protein>
    <submittedName>
        <fullName evidence="6">PKHD1 like 1, tandem duplicate 2</fullName>
    </submittedName>
</protein>
<dbReference type="Pfam" id="PF10162">
    <property type="entry name" value="G8"/>
    <property type="match status" value="2"/>
</dbReference>
<reference evidence="6 7" key="1">
    <citation type="journal article" date="2014" name="Nat. Genet.">
        <title>Whole-genome sequence of a flatfish provides insights into ZW sex chromosome evolution and adaptation to a benthic lifestyle.</title>
        <authorList>
            <person name="Chen S."/>
            <person name="Zhang G."/>
            <person name="Shao C."/>
            <person name="Huang Q."/>
            <person name="Liu G."/>
            <person name="Zhang P."/>
            <person name="Song W."/>
            <person name="An N."/>
            <person name="Chalopin D."/>
            <person name="Volff J.N."/>
            <person name="Hong Y."/>
            <person name="Li Q."/>
            <person name="Sha Z."/>
            <person name="Zhou H."/>
            <person name="Xie M."/>
            <person name="Yu Q."/>
            <person name="Liu Y."/>
            <person name="Xiang H."/>
            <person name="Wang N."/>
            <person name="Wu K."/>
            <person name="Yang C."/>
            <person name="Zhou Q."/>
            <person name="Liao X."/>
            <person name="Yang L."/>
            <person name="Hu Q."/>
            <person name="Zhang J."/>
            <person name="Meng L."/>
            <person name="Jin L."/>
            <person name="Tian Y."/>
            <person name="Lian J."/>
            <person name="Yang J."/>
            <person name="Miao G."/>
            <person name="Liu S."/>
            <person name="Liang Z."/>
            <person name="Yan F."/>
            <person name="Li Y."/>
            <person name="Sun B."/>
            <person name="Zhang H."/>
            <person name="Zhang J."/>
            <person name="Zhu Y."/>
            <person name="Du M."/>
            <person name="Zhao Y."/>
            <person name="Schartl M."/>
            <person name="Tang Q."/>
            <person name="Wang J."/>
        </authorList>
    </citation>
    <scope>NUCLEOTIDE SEQUENCE</scope>
</reference>
<dbReference type="InterPro" id="IPR014756">
    <property type="entry name" value="Ig_E-set"/>
</dbReference>
<keyword evidence="2" id="KW-0472">Membrane</keyword>
<evidence type="ECO:0000256" key="2">
    <source>
        <dbReference type="ARBA" id="ARBA00022475"/>
    </source>
</evidence>
<dbReference type="Proteomes" id="UP000265120">
    <property type="component" value="Chromosome 18"/>
</dbReference>
<dbReference type="Ensembl" id="ENSCSET00000014095.1">
    <property type="protein sequence ID" value="ENSCSEP00000013933.1"/>
    <property type="gene ID" value="ENSCSEG00000008607.1"/>
</dbReference>
<dbReference type="Pfam" id="PF01833">
    <property type="entry name" value="TIG"/>
    <property type="match status" value="10"/>
</dbReference>
<keyword evidence="2" id="KW-1003">Cell membrane</keyword>
<dbReference type="Gene3D" id="2.60.40.10">
    <property type="entry name" value="Immunoglobulins"/>
    <property type="match status" value="11"/>
</dbReference>
<feature type="domain" description="G8" evidence="5">
    <location>
        <begin position="1588"/>
        <end position="1706"/>
    </location>
</feature>
<dbReference type="Gene3D" id="2.160.20.10">
    <property type="entry name" value="Single-stranded right-handed beta-helix, Pectin lyase-like"/>
    <property type="match status" value="1"/>
</dbReference>
<reference evidence="6" key="2">
    <citation type="submission" date="2025-08" db="UniProtKB">
        <authorList>
            <consortium name="Ensembl"/>
        </authorList>
    </citation>
    <scope>IDENTIFICATION</scope>
</reference>
<evidence type="ECO:0000259" key="5">
    <source>
        <dbReference type="PROSITE" id="PS51484"/>
    </source>
</evidence>
<evidence type="ECO:0000313" key="7">
    <source>
        <dbReference type="Proteomes" id="UP000265120"/>
    </source>
</evidence>
<dbReference type="GeneTree" id="ENSGT00940000157594"/>
<dbReference type="SUPFAM" id="SSF51126">
    <property type="entry name" value="Pectin lyase-like"/>
    <property type="match status" value="1"/>
</dbReference>
<organism evidence="6 7">
    <name type="scientific">Cynoglossus semilaevis</name>
    <name type="common">Tongue sole</name>
    <dbReference type="NCBI Taxonomy" id="244447"/>
    <lineage>
        <taxon>Eukaryota</taxon>
        <taxon>Metazoa</taxon>
        <taxon>Chordata</taxon>
        <taxon>Craniata</taxon>
        <taxon>Vertebrata</taxon>
        <taxon>Euteleostomi</taxon>
        <taxon>Actinopterygii</taxon>
        <taxon>Neopterygii</taxon>
        <taxon>Teleostei</taxon>
        <taxon>Neoteleostei</taxon>
        <taxon>Acanthomorphata</taxon>
        <taxon>Carangaria</taxon>
        <taxon>Pleuronectiformes</taxon>
        <taxon>Pleuronectoidei</taxon>
        <taxon>Cynoglossidae</taxon>
        <taxon>Cynoglossinae</taxon>
        <taxon>Cynoglossus</taxon>
    </lineage>
</organism>
<dbReference type="PANTHER" id="PTHR46769">
    <property type="entry name" value="POLYCYSTIC KIDNEY AND HEPATIC DISEASE 1 (AUTOSOMAL RECESSIVE)-LIKE 1"/>
    <property type="match status" value="1"/>
</dbReference>
<dbReference type="GO" id="GO:0005886">
    <property type="term" value="C:plasma membrane"/>
    <property type="evidence" value="ECO:0007669"/>
    <property type="project" value="UniProtKB-SubCell"/>
</dbReference>
<reference evidence="6" key="3">
    <citation type="submission" date="2025-09" db="UniProtKB">
        <authorList>
            <consortium name="Ensembl"/>
        </authorList>
    </citation>
    <scope>IDENTIFICATION</scope>
</reference>
<keyword evidence="4" id="KW-0325">Glycoprotein</keyword>
<dbReference type="InterPro" id="IPR019316">
    <property type="entry name" value="G8_domain"/>
</dbReference>
<dbReference type="CDD" id="cd00603">
    <property type="entry name" value="IPT_PCSR"/>
    <property type="match status" value="10"/>
</dbReference>
<dbReference type="SUPFAM" id="SSF81296">
    <property type="entry name" value="E set domains"/>
    <property type="match status" value="11"/>
</dbReference>
<dbReference type="PANTHER" id="PTHR46769:SF2">
    <property type="entry name" value="FIBROCYSTIN-L ISOFORM 2 PRECURSOR-RELATED"/>
    <property type="match status" value="1"/>
</dbReference>
<feature type="domain" description="G8" evidence="5">
    <location>
        <begin position="2429"/>
        <end position="2570"/>
    </location>
</feature>
<keyword evidence="3" id="KW-0732">Signal</keyword>
<comment type="subcellular location">
    <subcellularLocation>
        <location evidence="1">Cell membrane</location>
    </subcellularLocation>
</comment>
<dbReference type="GO" id="GO:0007399">
    <property type="term" value="P:nervous system development"/>
    <property type="evidence" value="ECO:0007669"/>
    <property type="project" value="UniProtKB-ARBA"/>
</dbReference>
<proteinExistence type="predicted"/>
<dbReference type="InterPro" id="IPR002909">
    <property type="entry name" value="IPT_dom"/>
</dbReference>
<dbReference type="InterPro" id="IPR055401">
    <property type="entry name" value="CEMIP_beta-hel_dom"/>
</dbReference>
<evidence type="ECO:0000256" key="3">
    <source>
        <dbReference type="ARBA" id="ARBA00022729"/>
    </source>
</evidence>
<dbReference type="SMART" id="SM00429">
    <property type="entry name" value="IPT"/>
    <property type="match status" value="9"/>
</dbReference>
<dbReference type="InterPro" id="IPR011050">
    <property type="entry name" value="Pectin_lyase_fold/virulence"/>
</dbReference>
<name>A0A3P8VF56_CYNSE</name>
<evidence type="ECO:0000313" key="6">
    <source>
        <dbReference type="Ensembl" id="ENSCSEP00000013933.1"/>
    </source>
</evidence>
<dbReference type="InterPro" id="IPR052387">
    <property type="entry name" value="Fibrocystin"/>
</dbReference>
<keyword evidence="7" id="KW-1185">Reference proteome</keyword>